<sequence>MASPPPAAPFALLLLLLVALAAAQLPAPRGSQVENPDDASLRKVFEQWNLTLPENPCGNPVFEPFPANASIDIRCNCSDLNASVGCRVTHLNVTGYRNVTFIPERLFNLTELVSLDLSNNGLSGSISPNIANLTKLELWHLNNNQLNGNIPNESSRLRNLQSLWMFDNNIDGPVPEFIANFTNLKDLRIYGMKLQGPIPNKFSNLTNLTHLMIGDLGGDDRSSNFTGVWENLSVLSMRNCGLTGEFRSPIWPNLTYLDLRSNNLSGPIEQVFRYSRTLQYLYAGENNFSGSLPPQMPPSLLALDVTYNPLLNGGLPKNSSNTMINYIGTSIAANESNHSEVFSLLNCLNMKDMKECNRKDFTNPGHFAVNCGGKEFTFSDQQTVFNDDSTDLGAARFHVNTINSWVVSHVGADPFSNSTGIVSTNKNIPGTDMADLYKTARTSTGSLWYYVVGLASGTYKIELFFAEIVIESESGRRLFNIDIQDRNIRTDFNIFDAAGGFNKATNVTHVANVTDSVLKIHLYWNGRGTCCVPRNGTYGPLVSAIRVFPYTEAQASPPPAVHTSRRNEKRRGVVAGIVALSIAAVVVSSSVVYLWWKWVSLVKHPKA</sequence>
<keyword evidence="3" id="KW-0808">Transferase</keyword>
<evidence type="ECO:0000256" key="9">
    <source>
        <dbReference type="SAM" id="SignalP"/>
    </source>
</evidence>
<evidence type="ECO:0000256" key="6">
    <source>
        <dbReference type="ARBA" id="ARBA00022840"/>
    </source>
</evidence>
<proteinExistence type="predicted"/>
<protein>
    <recommendedName>
        <fullName evidence="1">non-specific serine/threonine protein kinase</fullName>
        <ecNumber evidence="1">2.7.11.1</ecNumber>
    </recommendedName>
</protein>
<evidence type="ECO:0000313" key="12">
    <source>
        <dbReference type="Proteomes" id="UP000006038"/>
    </source>
</evidence>
<name>J3MBM3_ORYBR</name>
<evidence type="ECO:0000256" key="5">
    <source>
        <dbReference type="ARBA" id="ARBA00022741"/>
    </source>
</evidence>
<feature type="chain" id="PRO_5003773296" description="non-specific serine/threonine protein kinase" evidence="9">
    <location>
        <begin position="24"/>
        <end position="607"/>
    </location>
</feature>
<dbReference type="SUPFAM" id="SSF52058">
    <property type="entry name" value="L domain-like"/>
    <property type="match status" value="1"/>
</dbReference>
<keyword evidence="8" id="KW-1133">Transmembrane helix</keyword>
<dbReference type="InterPro" id="IPR001611">
    <property type="entry name" value="Leu-rich_rpt"/>
</dbReference>
<dbReference type="FunFam" id="3.80.10.10:FF:002824">
    <property type="entry name" value="Predicted protein"/>
    <property type="match status" value="1"/>
</dbReference>
<dbReference type="HOGENOM" id="CLU_000288_114_2_1"/>
<reference evidence="11" key="1">
    <citation type="journal article" date="2013" name="Nat. Commun.">
        <title>Whole-genome sequencing of Oryza brachyantha reveals mechanisms underlying Oryza genome evolution.</title>
        <authorList>
            <person name="Chen J."/>
            <person name="Huang Q."/>
            <person name="Gao D."/>
            <person name="Wang J."/>
            <person name="Lang Y."/>
            <person name="Liu T."/>
            <person name="Li B."/>
            <person name="Bai Z."/>
            <person name="Luis Goicoechea J."/>
            <person name="Liang C."/>
            <person name="Chen C."/>
            <person name="Zhang W."/>
            <person name="Sun S."/>
            <person name="Liao Y."/>
            <person name="Zhang X."/>
            <person name="Yang L."/>
            <person name="Song C."/>
            <person name="Wang M."/>
            <person name="Shi J."/>
            <person name="Liu G."/>
            <person name="Liu J."/>
            <person name="Zhou H."/>
            <person name="Zhou W."/>
            <person name="Yu Q."/>
            <person name="An N."/>
            <person name="Chen Y."/>
            <person name="Cai Q."/>
            <person name="Wang B."/>
            <person name="Liu B."/>
            <person name="Min J."/>
            <person name="Huang Y."/>
            <person name="Wu H."/>
            <person name="Li Z."/>
            <person name="Zhang Y."/>
            <person name="Yin Y."/>
            <person name="Song W."/>
            <person name="Jiang J."/>
            <person name="Jackson S.A."/>
            <person name="Wing R.A."/>
            <person name="Wang J."/>
            <person name="Chen M."/>
        </authorList>
    </citation>
    <scope>NUCLEOTIDE SEQUENCE [LARGE SCALE GENOMIC DNA]</scope>
    <source>
        <strain evidence="11">cv. IRGC 101232</strain>
    </source>
</reference>
<evidence type="ECO:0000256" key="8">
    <source>
        <dbReference type="SAM" id="Phobius"/>
    </source>
</evidence>
<evidence type="ECO:0000256" key="4">
    <source>
        <dbReference type="ARBA" id="ARBA00022729"/>
    </source>
</evidence>
<keyword evidence="8" id="KW-0812">Transmembrane</keyword>
<dbReference type="Proteomes" id="UP000006038">
    <property type="component" value="Chromosome 6"/>
</dbReference>
<feature type="transmembrane region" description="Helical" evidence="8">
    <location>
        <begin position="573"/>
        <end position="596"/>
    </location>
</feature>
<dbReference type="EnsemblPlants" id="OB06G14170.1">
    <property type="protein sequence ID" value="OB06G14170.1"/>
    <property type="gene ID" value="OB06G14170"/>
</dbReference>
<evidence type="ECO:0000313" key="11">
    <source>
        <dbReference type="EnsemblPlants" id="OB06G14170.1"/>
    </source>
</evidence>
<organism evidence="11">
    <name type="scientific">Oryza brachyantha</name>
    <name type="common">malo sina</name>
    <dbReference type="NCBI Taxonomy" id="4533"/>
    <lineage>
        <taxon>Eukaryota</taxon>
        <taxon>Viridiplantae</taxon>
        <taxon>Streptophyta</taxon>
        <taxon>Embryophyta</taxon>
        <taxon>Tracheophyta</taxon>
        <taxon>Spermatophyta</taxon>
        <taxon>Magnoliopsida</taxon>
        <taxon>Liliopsida</taxon>
        <taxon>Poales</taxon>
        <taxon>Poaceae</taxon>
        <taxon>BOP clade</taxon>
        <taxon>Oryzoideae</taxon>
        <taxon>Oryzeae</taxon>
        <taxon>Oryzinae</taxon>
        <taxon>Oryza</taxon>
    </lineage>
</organism>
<gene>
    <name evidence="11" type="primary">LOC102711986</name>
</gene>
<dbReference type="PANTHER" id="PTHR48006:SF98">
    <property type="entry name" value="MALECTIN DOMAIN-CONTAINING PROTEIN"/>
    <property type="match status" value="1"/>
</dbReference>
<dbReference type="GO" id="GO:0004674">
    <property type="term" value="F:protein serine/threonine kinase activity"/>
    <property type="evidence" value="ECO:0007669"/>
    <property type="project" value="UniProtKB-EC"/>
</dbReference>
<dbReference type="EC" id="2.7.11.1" evidence="1"/>
<evidence type="ECO:0000256" key="7">
    <source>
        <dbReference type="ARBA" id="ARBA00023180"/>
    </source>
</evidence>
<keyword evidence="7" id="KW-0325">Glycoprotein</keyword>
<dbReference type="KEGG" id="obr:102711986"/>
<keyword evidence="8" id="KW-0472">Membrane</keyword>
<dbReference type="PANTHER" id="PTHR48006">
    <property type="entry name" value="LEUCINE-RICH REPEAT-CONTAINING PROTEIN DDB_G0281931-RELATED"/>
    <property type="match status" value="1"/>
</dbReference>
<dbReference type="OrthoDB" id="676979at2759"/>
<evidence type="ECO:0000256" key="3">
    <source>
        <dbReference type="ARBA" id="ARBA00022679"/>
    </source>
</evidence>
<dbReference type="GO" id="GO:0005524">
    <property type="term" value="F:ATP binding"/>
    <property type="evidence" value="ECO:0007669"/>
    <property type="project" value="UniProtKB-KW"/>
</dbReference>
<feature type="domain" description="Malectin" evidence="10">
    <location>
        <begin position="367"/>
        <end position="545"/>
    </location>
</feature>
<feature type="signal peptide" evidence="9">
    <location>
        <begin position="1"/>
        <end position="23"/>
    </location>
</feature>
<dbReference type="Gene3D" id="2.60.120.430">
    <property type="entry name" value="Galactose-binding lectin"/>
    <property type="match status" value="1"/>
</dbReference>
<dbReference type="Pfam" id="PF00560">
    <property type="entry name" value="LRR_1"/>
    <property type="match status" value="3"/>
</dbReference>
<dbReference type="OMA" id="HLYWNGR"/>
<dbReference type="RefSeq" id="XP_040381467.1">
    <property type="nucleotide sequence ID" value="XM_040525533.1"/>
</dbReference>
<keyword evidence="4 9" id="KW-0732">Signal</keyword>
<keyword evidence="2" id="KW-0597">Phosphoprotein</keyword>
<dbReference type="InterPro" id="IPR032675">
    <property type="entry name" value="LRR_dom_sf"/>
</dbReference>
<dbReference type="Gramene" id="OB06G14170.1">
    <property type="protein sequence ID" value="OB06G14170.1"/>
    <property type="gene ID" value="OB06G14170"/>
</dbReference>
<dbReference type="InterPro" id="IPR021720">
    <property type="entry name" value="Malectin_dom"/>
</dbReference>
<dbReference type="Gene3D" id="3.80.10.10">
    <property type="entry name" value="Ribonuclease Inhibitor"/>
    <property type="match status" value="2"/>
</dbReference>
<dbReference type="Pfam" id="PF11721">
    <property type="entry name" value="Malectin"/>
    <property type="match status" value="1"/>
</dbReference>
<keyword evidence="5" id="KW-0547">Nucleotide-binding</keyword>
<dbReference type="InterPro" id="IPR051824">
    <property type="entry name" value="LRR_Rcpt-Like_S/T_Kinase"/>
</dbReference>
<evidence type="ECO:0000256" key="2">
    <source>
        <dbReference type="ARBA" id="ARBA00022553"/>
    </source>
</evidence>
<accession>J3MBM3</accession>
<dbReference type="AlphaFoldDB" id="J3MBM3"/>
<dbReference type="eggNOG" id="ENOG502RJZE">
    <property type="taxonomic scope" value="Eukaryota"/>
</dbReference>
<reference evidence="11" key="2">
    <citation type="submission" date="2013-04" db="UniProtKB">
        <authorList>
            <consortium name="EnsemblPlants"/>
        </authorList>
    </citation>
    <scope>IDENTIFICATION</scope>
</reference>
<dbReference type="STRING" id="4533.J3MBM3"/>
<evidence type="ECO:0000256" key="1">
    <source>
        <dbReference type="ARBA" id="ARBA00012513"/>
    </source>
</evidence>
<evidence type="ECO:0000259" key="10">
    <source>
        <dbReference type="Pfam" id="PF11721"/>
    </source>
</evidence>
<dbReference type="GeneID" id="102711986"/>
<keyword evidence="12" id="KW-1185">Reference proteome</keyword>
<keyword evidence="6" id="KW-0067">ATP-binding</keyword>